<feature type="region of interest" description="Disordered" evidence="1">
    <location>
        <begin position="38"/>
        <end position="82"/>
    </location>
</feature>
<keyword evidence="3" id="KW-1185">Reference proteome</keyword>
<gene>
    <name evidence="2" type="ORF">BWI95_07890</name>
</gene>
<dbReference type="SUPFAM" id="SSF57997">
    <property type="entry name" value="Tropomyosin"/>
    <property type="match status" value="1"/>
</dbReference>
<protein>
    <submittedName>
        <fullName evidence="2">Uncharacterized protein</fullName>
    </submittedName>
</protein>
<feature type="compositionally biased region" description="Basic and acidic residues" evidence="1">
    <location>
        <begin position="39"/>
        <end position="82"/>
    </location>
</feature>
<name>A0A807LCF9_9ENTR</name>
<evidence type="ECO:0000313" key="2">
    <source>
        <dbReference type="EMBL" id="APZ04979.1"/>
    </source>
</evidence>
<dbReference type="Gene3D" id="1.20.5.340">
    <property type="match status" value="1"/>
</dbReference>
<dbReference type="AlphaFoldDB" id="A0A807LCF9"/>
<dbReference type="KEGG" id="kco:BWI95_07890"/>
<dbReference type="EMBL" id="CP019445">
    <property type="protein sequence ID" value="APZ04979.1"/>
    <property type="molecule type" value="Genomic_DNA"/>
</dbReference>
<evidence type="ECO:0000313" key="3">
    <source>
        <dbReference type="Proteomes" id="UP000187148"/>
    </source>
</evidence>
<evidence type="ECO:0000256" key="1">
    <source>
        <dbReference type="SAM" id="MobiDB-lite"/>
    </source>
</evidence>
<feature type="region of interest" description="Disordered" evidence="1">
    <location>
        <begin position="1"/>
        <end position="26"/>
    </location>
</feature>
<reference evidence="2 3" key="1">
    <citation type="submission" date="2017-01" db="EMBL/GenBank/DDBJ databases">
        <authorList>
            <person name="Cao J.-M."/>
        </authorList>
    </citation>
    <scope>NUCLEOTIDE SEQUENCE [LARGE SCALE GENOMIC DNA]</scope>
    <source>
        <strain evidence="2 3">888-76</strain>
    </source>
</reference>
<proteinExistence type="predicted"/>
<accession>A0A807LCF9</accession>
<sequence>MSNHYSGDTLMTYEQGSSAQGKTYISPASDLSARTLSEIQRDYPKQQDKIKGMESDLEKMSRERDELKRSNDDLSRKVDDMQRSISTLEKQLADLSQKVK</sequence>
<feature type="compositionally biased region" description="Polar residues" evidence="1">
    <location>
        <begin position="12"/>
        <end position="23"/>
    </location>
</feature>
<dbReference type="Proteomes" id="UP000187148">
    <property type="component" value="Chromosome"/>
</dbReference>
<organism evidence="2 3">
    <name type="scientific">Kosakonia cowanii JCM 10956 = DSM 18146</name>
    <dbReference type="NCBI Taxonomy" id="1300165"/>
    <lineage>
        <taxon>Bacteria</taxon>
        <taxon>Pseudomonadati</taxon>
        <taxon>Pseudomonadota</taxon>
        <taxon>Gammaproteobacteria</taxon>
        <taxon>Enterobacterales</taxon>
        <taxon>Enterobacteriaceae</taxon>
        <taxon>Kosakonia</taxon>
    </lineage>
</organism>